<evidence type="ECO:0000313" key="7">
    <source>
        <dbReference type="Proteomes" id="UP000887023"/>
    </source>
</evidence>
<feature type="region of interest" description="Disordered" evidence="3">
    <location>
        <begin position="26"/>
        <end position="56"/>
    </location>
</feature>
<proteinExistence type="inferred from homology"/>
<feature type="signal peptide" evidence="4">
    <location>
        <begin position="1"/>
        <end position="23"/>
    </location>
</feature>
<evidence type="ECO:0000256" key="3">
    <source>
        <dbReference type="SAM" id="MobiDB-lite"/>
    </source>
</evidence>
<dbReference type="PROSITE" id="PS51257">
    <property type="entry name" value="PROKAR_LIPOPROTEIN"/>
    <property type="match status" value="1"/>
</dbReference>
<evidence type="ECO:0000256" key="4">
    <source>
        <dbReference type="SAM" id="SignalP"/>
    </source>
</evidence>
<dbReference type="RefSeq" id="WP_066468897.1">
    <property type="nucleotide sequence ID" value="NZ_CBCRUZ010000024.1"/>
</dbReference>
<accession>A0ABX8SCY3</accession>
<dbReference type="Pfam" id="PF26580">
    <property type="entry name" value="Mtb12_C"/>
    <property type="match status" value="1"/>
</dbReference>
<gene>
    <name evidence="6" type="ORF">KV203_06640</name>
</gene>
<sequence length="181" mass="17768">MHIRVITAAVAGAAILTFGAACSSDDSSSSSGETSSTTHHASSTTPSTAAAGAESTSAVAAMPLTDDVAQQTVRDLFDPAVPGTVKVTHVAGATDADAGLWDQFAQGASQGGYTPDVVTVTGTSTQGDTATAQVAIASPHAPAPVTVPMDLVYQDGSWRLAAASAQQLLAMGQGGAPGAGR</sequence>
<evidence type="ECO:0000256" key="2">
    <source>
        <dbReference type="ARBA" id="ARBA00093774"/>
    </source>
</evidence>
<dbReference type="InterPro" id="IPR058644">
    <property type="entry name" value="Mtb12-like_C"/>
</dbReference>
<evidence type="ECO:0000256" key="1">
    <source>
        <dbReference type="ARBA" id="ARBA00022729"/>
    </source>
</evidence>
<feature type="domain" description="Low molecular weight antigen MTB12-like C-terminal" evidence="5">
    <location>
        <begin position="67"/>
        <end position="174"/>
    </location>
</feature>
<organism evidence="6 7">
    <name type="scientific">Skermania pinensis</name>
    <dbReference type="NCBI Taxonomy" id="39122"/>
    <lineage>
        <taxon>Bacteria</taxon>
        <taxon>Bacillati</taxon>
        <taxon>Actinomycetota</taxon>
        <taxon>Actinomycetes</taxon>
        <taxon>Mycobacteriales</taxon>
        <taxon>Gordoniaceae</taxon>
        <taxon>Skermania</taxon>
    </lineage>
</organism>
<protein>
    <recommendedName>
        <fullName evidence="5">Low molecular weight antigen MTB12-like C-terminal domain-containing protein</fullName>
    </recommendedName>
</protein>
<reference evidence="6" key="1">
    <citation type="submission" date="2021-07" db="EMBL/GenBank/DDBJ databases">
        <title>Candidatus Kaistella beijingensis sp. nov. isolated from a municipal wastewater treatment plant is involved in sludge foaming.</title>
        <authorList>
            <person name="Song Y."/>
            <person name="Liu S.-J."/>
        </authorList>
    </citation>
    <scope>NUCLEOTIDE SEQUENCE</scope>
    <source>
        <strain evidence="6">DSM 43998</strain>
    </source>
</reference>
<dbReference type="EMBL" id="CP079105">
    <property type="protein sequence ID" value="QXQ15027.1"/>
    <property type="molecule type" value="Genomic_DNA"/>
</dbReference>
<feature type="chain" id="PRO_5045463139" description="Low molecular weight antigen MTB12-like C-terminal domain-containing protein" evidence="4">
    <location>
        <begin position="24"/>
        <end position="181"/>
    </location>
</feature>
<keyword evidence="1 4" id="KW-0732">Signal</keyword>
<name>A0ABX8SCY3_9ACTN</name>
<comment type="similarity">
    <text evidence="2">Belongs to the MTB12 family.</text>
</comment>
<evidence type="ECO:0000259" key="5">
    <source>
        <dbReference type="Pfam" id="PF26580"/>
    </source>
</evidence>
<keyword evidence="7" id="KW-1185">Reference proteome</keyword>
<dbReference type="Proteomes" id="UP000887023">
    <property type="component" value="Chromosome"/>
</dbReference>
<evidence type="ECO:0000313" key="6">
    <source>
        <dbReference type="EMBL" id="QXQ15027.1"/>
    </source>
</evidence>